<evidence type="ECO:0000313" key="2">
    <source>
        <dbReference type="Proteomes" id="UP001330812"/>
    </source>
</evidence>
<protein>
    <recommendedName>
        <fullName evidence="3">CHAP domain-containing protein</fullName>
    </recommendedName>
</protein>
<evidence type="ECO:0000313" key="1">
    <source>
        <dbReference type="EMBL" id="WSE26077.1"/>
    </source>
</evidence>
<evidence type="ECO:0008006" key="3">
    <source>
        <dbReference type="Google" id="ProtNLM"/>
    </source>
</evidence>
<keyword evidence="2" id="KW-1185">Reference proteome</keyword>
<name>A0ABZ1HUM5_9PSEU</name>
<organism evidence="1 2">
    <name type="scientific">Amycolatopsis rhabdoformis</name>
    <dbReference type="NCBI Taxonomy" id="1448059"/>
    <lineage>
        <taxon>Bacteria</taxon>
        <taxon>Bacillati</taxon>
        <taxon>Actinomycetota</taxon>
        <taxon>Actinomycetes</taxon>
        <taxon>Pseudonocardiales</taxon>
        <taxon>Pseudonocardiaceae</taxon>
        <taxon>Amycolatopsis</taxon>
    </lineage>
</organism>
<gene>
    <name evidence="1" type="ORF">VSH64_24680</name>
</gene>
<dbReference type="RefSeq" id="WP_326565044.1">
    <property type="nucleotide sequence ID" value="NZ_CP142149.1"/>
</dbReference>
<accession>A0ABZ1HUM5</accession>
<sequence>MIEHLRAAEDLIDHLSPEANRYKASGEPDVVSWARPWRNHTQCASFQTQLLKHVYDWADDEFFTTHFRSVSPPSRTYRWVFEQRRVPHFARVDTVADLRAGDLVVVDYGHREATNTGHIALVRGTPLLADDAADEDKAYVVPVADCTADPHGTSPEFPDSRSPAGQGAGYGHLVFHASPETGGFAGYAWSVTAQRRHAVADRPIVAVRVV</sequence>
<dbReference type="EMBL" id="CP142149">
    <property type="protein sequence ID" value="WSE26077.1"/>
    <property type="molecule type" value="Genomic_DNA"/>
</dbReference>
<proteinExistence type="predicted"/>
<reference evidence="1 2" key="1">
    <citation type="journal article" date="2015" name="Int. J. Syst. Evol. Microbiol.">
        <title>Amycolatopsis rhabdoformis sp. nov., an actinomycete isolated from a tropical forest soil.</title>
        <authorList>
            <person name="Souza W.R."/>
            <person name="Silva R.E."/>
            <person name="Goodfellow M."/>
            <person name="Busarakam K."/>
            <person name="Figueiro F.S."/>
            <person name="Ferreira D."/>
            <person name="Rodrigues-Filho E."/>
            <person name="Moraes L.A.B."/>
            <person name="Zucchi T.D."/>
        </authorList>
    </citation>
    <scope>NUCLEOTIDE SEQUENCE [LARGE SCALE GENOMIC DNA]</scope>
    <source>
        <strain evidence="1 2">NCIMB 14900</strain>
    </source>
</reference>
<dbReference type="Proteomes" id="UP001330812">
    <property type="component" value="Chromosome"/>
</dbReference>